<gene>
    <name evidence="1" type="ORF">ERS450000_06069</name>
</gene>
<proteinExistence type="predicted"/>
<dbReference type="AlphaFoldDB" id="A0A0H5PA00"/>
<keyword evidence="1" id="KW-0614">Plasmid</keyword>
<sequence length="310" mass="34757">MTDARSDPAAPEASLGDLQAEAITLLTRVSRMQRSRPAANGAAAARATDPIDFAEFVTQVMAGVAANRGGVAVLAGRPGSWEADKLRDMLYSTVGEDEWALAEHRTEPVVIPLAIEEVLIDAGEPEEYEPEDRAQEIVRRAQTAGLSVDEWLTRWNGREPVFTRWRPLMKPEDHYDEQVNAVENRHDDAYTALEARYPEDTDYSVYAAEAEQLDAQRDAELAALRERWRRRYQRYATAFEAAVRAKADELGVRVPLEVQVETDPDRTWDARQNIAPGWADADRLAVRLYEHAREVTPTALLTTDEPDTEG</sequence>
<dbReference type="Proteomes" id="UP000057820">
    <property type="component" value="Plasmid 4"/>
</dbReference>
<name>A0A0H5PA00_NOCFR</name>
<evidence type="ECO:0000313" key="1">
    <source>
        <dbReference type="EMBL" id="CRY84527.1"/>
    </source>
</evidence>
<organism evidence="1 2">
    <name type="scientific">Nocardia farcinica</name>
    <dbReference type="NCBI Taxonomy" id="37329"/>
    <lineage>
        <taxon>Bacteria</taxon>
        <taxon>Bacillati</taxon>
        <taxon>Actinomycetota</taxon>
        <taxon>Actinomycetes</taxon>
        <taxon>Mycobacteriales</taxon>
        <taxon>Nocardiaceae</taxon>
        <taxon>Nocardia</taxon>
    </lineage>
</organism>
<evidence type="ECO:0000313" key="2">
    <source>
        <dbReference type="Proteomes" id="UP000057820"/>
    </source>
</evidence>
<dbReference type="EMBL" id="LN868941">
    <property type="protein sequence ID" value="CRY84527.1"/>
    <property type="molecule type" value="Genomic_DNA"/>
</dbReference>
<dbReference type="KEGG" id="nfr:ERS450000_06069"/>
<reference evidence="2" key="1">
    <citation type="submission" date="2015-03" db="EMBL/GenBank/DDBJ databases">
        <authorList>
            <consortium name="Pathogen Informatics"/>
        </authorList>
    </citation>
    <scope>NUCLEOTIDE SEQUENCE [LARGE SCALE GENOMIC DNA]</scope>
    <source>
        <strain evidence="2">NCTC11134</strain>
        <plasmid evidence="2">4</plasmid>
    </source>
</reference>
<accession>A0A0H5PA00</accession>
<dbReference type="RefSeq" id="WP_139337585.1">
    <property type="nucleotide sequence ID" value="NZ_CP031419.1"/>
</dbReference>
<geneLocation type="plasmid" evidence="1">
    <name>4</name>
</geneLocation>
<protein>
    <submittedName>
        <fullName evidence="1">Uncharacterized protein</fullName>
    </submittedName>
</protein>